<dbReference type="RefSeq" id="WP_070054764.1">
    <property type="nucleotide sequence ID" value="NZ_FVZF01000035.1"/>
</dbReference>
<evidence type="ECO:0000313" key="2">
    <source>
        <dbReference type="EMBL" id="PKD17316.1"/>
    </source>
</evidence>
<sequence>MDIKLENDKINLYVDNRSEPMYSIGWYELGNTVKINGSEISEWIDHLQNKDWVDITGLYKLARKIHKSLPRNRIDWVQTFYPVEKDLFLKQLESEGNSRSDSEEVNFQYLLDKIQKRRNFTFKLNKIDPNLIERRVMENLRLNGIS</sequence>
<keyword evidence="3" id="KW-1185">Reference proteome</keyword>
<comment type="caution">
    <text evidence="2">The sequence shown here is derived from an EMBL/GenBank/DDBJ whole genome shotgun (WGS) entry which is preliminary data.</text>
</comment>
<reference evidence="2 4" key="1">
    <citation type="submission" date="2015-10" db="EMBL/GenBank/DDBJ databases">
        <title>Draft genome sequence of Salegentibacter salinarum KCTC 12975.</title>
        <authorList>
            <person name="Lin W."/>
            <person name="Zheng Q."/>
        </authorList>
    </citation>
    <scope>NUCLEOTIDE SEQUENCE [LARGE SCALE GENOMIC DNA]</scope>
    <source>
        <strain evidence="2 4">KCTC 12974</strain>
    </source>
</reference>
<organism evidence="2 4">
    <name type="scientific">Salegentibacter salarius</name>
    <dbReference type="NCBI Taxonomy" id="435906"/>
    <lineage>
        <taxon>Bacteria</taxon>
        <taxon>Pseudomonadati</taxon>
        <taxon>Bacteroidota</taxon>
        <taxon>Flavobacteriia</taxon>
        <taxon>Flavobacteriales</taxon>
        <taxon>Flavobacteriaceae</taxon>
        <taxon>Salegentibacter</taxon>
    </lineage>
</organism>
<evidence type="ECO:0000313" key="1">
    <source>
        <dbReference type="EMBL" id="OEY71960.1"/>
    </source>
</evidence>
<dbReference type="Proteomes" id="UP000232533">
    <property type="component" value="Unassembled WGS sequence"/>
</dbReference>
<name>A0A2N0TRJ5_9FLAO</name>
<gene>
    <name evidence="2" type="ORF">APR40_14650</name>
    <name evidence="1" type="ORF">BHS39_14680</name>
</gene>
<dbReference type="OrthoDB" id="1467566at2"/>
<reference evidence="1 3" key="2">
    <citation type="submission" date="2016-09" db="EMBL/GenBank/DDBJ databases">
        <title>Genome Sequence of Salegentibacter salarius,Isolated from a Marine Solar Saltern of the Yellow Sea in South Korea.</title>
        <authorList>
            <person name="Zheng Q."/>
            <person name="Liu Y."/>
        </authorList>
    </citation>
    <scope>NUCLEOTIDE SEQUENCE [LARGE SCALE GENOMIC DNA]</scope>
    <source>
        <strain evidence="1 3">KCTC 12974</strain>
    </source>
</reference>
<protein>
    <submittedName>
        <fullName evidence="2">Uncharacterized protein</fullName>
    </submittedName>
</protein>
<dbReference type="AlphaFoldDB" id="A0A2N0TRJ5"/>
<dbReference type="Proteomes" id="UP000176009">
    <property type="component" value="Unassembled WGS sequence"/>
</dbReference>
<dbReference type="EMBL" id="LKTR01000035">
    <property type="protein sequence ID" value="PKD17316.1"/>
    <property type="molecule type" value="Genomic_DNA"/>
</dbReference>
<evidence type="ECO:0000313" key="3">
    <source>
        <dbReference type="Proteomes" id="UP000176009"/>
    </source>
</evidence>
<evidence type="ECO:0000313" key="4">
    <source>
        <dbReference type="Proteomes" id="UP000232533"/>
    </source>
</evidence>
<accession>A0A2N0TRJ5</accession>
<proteinExistence type="predicted"/>
<dbReference type="EMBL" id="MJBR01000029">
    <property type="protein sequence ID" value="OEY71960.1"/>
    <property type="molecule type" value="Genomic_DNA"/>
</dbReference>